<dbReference type="EMBL" id="MN739207">
    <property type="protein sequence ID" value="QHS93590.1"/>
    <property type="molecule type" value="Genomic_DNA"/>
</dbReference>
<organism evidence="1">
    <name type="scientific">viral metagenome</name>
    <dbReference type="NCBI Taxonomy" id="1070528"/>
    <lineage>
        <taxon>unclassified sequences</taxon>
        <taxon>metagenomes</taxon>
        <taxon>organismal metagenomes</taxon>
    </lineage>
</organism>
<accession>A0A6C0BNH3</accession>
<name>A0A6C0BNH3_9ZZZZ</name>
<dbReference type="AlphaFoldDB" id="A0A6C0BNH3"/>
<reference evidence="1" key="1">
    <citation type="journal article" date="2020" name="Nature">
        <title>Giant virus diversity and host interactions through global metagenomics.</title>
        <authorList>
            <person name="Schulz F."/>
            <person name="Roux S."/>
            <person name="Paez-Espino D."/>
            <person name="Jungbluth S."/>
            <person name="Walsh D.A."/>
            <person name="Denef V.J."/>
            <person name="McMahon K.D."/>
            <person name="Konstantinidis K.T."/>
            <person name="Eloe-Fadrosh E.A."/>
            <person name="Kyrpides N.C."/>
            <person name="Woyke T."/>
        </authorList>
    </citation>
    <scope>NUCLEOTIDE SEQUENCE</scope>
    <source>
        <strain evidence="1">GVMAG-M-3300018080-19</strain>
    </source>
</reference>
<sequence>MICQDEKLRIFLHADFCYYDELLGTTKQLFNPYLEDTELLYAWLKYRYIYPQTLWDHQYLAELSAEDMRTHGNNPALMDFSDFDPYKVTRNFLVAWLSWHGVTSTEDKPQKWWADLASKILEKRRQTKMPRTTLKKFEKLMGLESQSQIHTARFECIGDALAVVPRRVFLKAMEPEVRKENTRQILRKQILAKLLGASAIAVPLMYNVYMASDRFVTPAEFQERLLSQETKKMLGNLAAPLVLMYGANKLDKDTITPEMRGALMDDIAKNRPIPEATLKQLVGKSSTWAQLFSIVFLPVFVKSILRSD</sequence>
<proteinExistence type="predicted"/>
<protein>
    <submittedName>
        <fullName evidence="1">Uncharacterized protein</fullName>
    </submittedName>
</protein>
<evidence type="ECO:0000313" key="1">
    <source>
        <dbReference type="EMBL" id="QHS93590.1"/>
    </source>
</evidence>